<keyword evidence="4" id="KW-1185">Reference proteome</keyword>
<proteinExistence type="inferred from homology"/>
<protein>
    <submittedName>
        <fullName evidence="3">Outer membrane protein OmpK</fullName>
    </submittedName>
</protein>
<evidence type="ECO:0000256" key="1">
    <source>
        <dbReference type="ARBA" id="ARBA00008728"/>
    </source>
</evidence>
<reference evidence="4" key="1">
    <citation type="journal article" date="2019" name="Int. J. Syst. Evol. Microbiol.">
        <title>The Global Catalogue of Microorganisms (GCM) 10K type strain sequencing project: providing services to taxonomists for standard genome sequencing and annotation.</title>
        <authorList>
            <consortium name="The Broad Institute Genomics Platform"/>
            <consortium name="The Broad Institute Genome Sequencing Center for Infectious Disease"/>
            <person name="Wu L."/>
            <person name="Ma J."/>
        </authorList>
    </citation>
    <scope>NUCLEOTIDE SEQUENCE [LARGE SCALE GENOMIC DNA]</scope>
    <source>
        <strain evidence="4">JCM 18401</strain>
    </source>
</reference>
<dbReference type="InterPro" id="IPR036777">
    <property type="entry name" value="Channel_Tsx-like_sf"/>
</dbReference>
<organism evidence="3 4">
    <name type="scientific">Ferrimonas pelagia</name>
    <dbReference type="NCBI Taxonomy" id="1177826"/>
    <lineage>
        <taxon>Bacteria</taxon>
        <taxon>Pseudomonadati</taxon>
        <taxon>Pseudomonadota</taxon>
        <taxon>Gammaproteobacteria</taxon>
        <taxon>Alteromonadales</taxon>
        <taxon>Ferrimonadaceae</taxon>
        <taxon>Ferrimonas</taxon>
    </lineage>
</organism>
<dbReference type="InterPro" id="IPR018013">
    <property type="entry name" value="Channel_Tsx-like"/>
</dbReference>
<gene>
    <name evidence="3" type="ORF">GCM10023333_06360</name>
</gene>
<dbReference type="RefSeq" id="WP_345333344.1">
    <property type="nucleotide sequence ID" value="NZ_BAABJZ010000007.1"/>
</dbReference>
<comment type="similarity">
    <text evidence="1">Belongs to the nucleoside-specific channel-forming outer membrane porin (Tsx) (TC 1.B.10) family.</text>
</comment>
<feature type="chain" id="PRO_5047005739" evidence="2">
    <location>
        <begin position="25"/>
        <end position="252"/>
    </location>
</feature>
<evidence type="ECO:0000256" key="2">
    <source>
        <dbReference type="SAM" id="SignalP"/>
    </source>
</evidence>
<evidence type="ECO:0000313" key="4">
    <source>
        <dbReference type="Proteomes" id="UP001499988"/>
    </source>
</evidence>
<accession>A0ABP9ED53</accession>
<evidence type="ECO:0000313" key="3">
    <source>
        <dbReference type="EMBL" id="GAA4875836.1"/>
    </source>
</evidence>
<dbReference type="Proteomes" id="UP001499988">
    <property type="component" value="Unassembled WGS sequence"/>
</dbReference>
<comment type="caution">
    <text evidence="3">The sequence shown here is derived from an EMBL/GenBank/DDBJ whole genome shotgun (WGS) entry which is preliminary data.</text>
</comment>
<dbReference type="SUPFAM" id="SSF111364">
    <property type="entry name" value="Tsx-like channel"/>
    <property type="match status" value="1"/>
</dbReference>
<name>A0ABP9ED53_9GAMM</name>
<dbReference type="EMBL" id="BAABJZ010000007">
    <property type="protein sequence ID" value="GAA4875836.1"/>
    <property type="molecule type" value="Genomic_DNA"/>
</dbReference>
<dbReference type="Pfam" id="PF03502">
    <property type="entry name" value="Channel_Tsx"/>
    <property type="match status" value="1"/>
</dbReference>
<keyword evidence="2" id="KW-0732">Signal</keyword>
<sequence length="252" mass="27420">MMNKLNTLAVAGAAALALSAPVSAEYLYGFGSVSANYLDWTDKTEERAGKGDFLFLEAEGGAGFTWGDVYGFIDLENPFAGSGHDDANKDTRTAIKGNVGINTPVDNVQLFAQVYNLADSSGYNVVNQKYGLRYTLFTESGFWAKPFIATHYAHNSYDGGGFAGLTGGTIGWVAGYDFQAAGQKFSVSNWHETDFARDEAYNEDSVGHDGAIALWWHATDNLTAGLQYRYSHNNLGSATYQDGMIYTVKYNF</sequence>
<feature type="signal peptide" evidence="2">
    <location>
        <begin position="1"/>
        <end position="24"/>
    </location>
</feature>